<dbReference type="EMBL" id="CP002048">
    <property type="protein sequence ID" value="ADI01862.1"/>
    <property type="molecule type" value="Genomic_DNA"/>
</dbReference>
<reference evidence="17 18" key="2">
    <citation type="journal article" date="2010" name="Stand. Genomic Sci.">
        <title>Complete genome sequence of Syntrophothermus lipocalidus type strain (TGB-C1).</title>
        <authorList>
            <person name="Djao O.D."/>
            <person name="Zhang X."/>
            <person name="Lucas S."/>
            <person name="Lapidus A."/>
            <person name="Del Rio T.G."/>
            <person name="Nolan M."/>
            <person name="Tice H."/>
            <person name="Cheng J.F."/>
            <person name="Han C."/>
            <person name="Tapia R."/>
            <person name="Goodwin L."/>
            <person name="Pitluck S."/>
            <person name="Liolios K."/>
            <person name="Ivanova N."/>
            <person name="Mavromatis K."/>
            <person name="Mikhailova N."/>
            <person name="Ovchinnikova G."/>
            <person name="Pati A."/>
            <person name="Brambilla E."/>
            <person name="Chen A."/>
            <person name="Palaniappan K."/>
            <person name="Land M."/>
            <person name="Hauser L."/>
            <person name="Chang Y.J."/>
            <person name="Jeffries C.D."/>
            <person name="Rohde M."/>
            <person name="Sikorski J."/>
            <person name="Spring S."/>
            <person name="Goker M."/>
            <person name="Detter J.C."/>
            <person name="Woyke T."/>
            <person name="Bristow J."/>
            <person name="Eisen J.A."/>
            <person name="Markowitz V."/>
            <person name="Hugenholtz P."/>
            <person name="Kyrpides N.C."/>
            <person name="Klenk H.P."/>
        </authorList>
    </citation>
    <scope>NUCLEOTIDE SEQUENCE [LARGE SCALE GENOMIC DNA]</scope>
    <source>
        <strain evidence="18">DSM 12680 / TGB-C1</strain>
    </source>
</reference>
<dbReference type="InterPro" id="IPR006200">
    <property type="entry name" value="LexA"/>
</dbReference>
<keyword evidence="11 13" id="KW-0234">DNA repair</keyword>
<dbReference type="InterPro" id="IPR015927">
    <property type="entry name" value="Peptidase_S24_S26A/B/C"/>
</dbReference>
<dbReference type="GO" id="GO:0045892">
    <property type="term" value="P:negative regulation of DNA-templated transcription"/>
    <property type="evidence" value="ECO:0007669"/>
    <property type="project" value="UniProtKB-UniRule"/>
</dbReference>
<dbReference type="InterPro" id="IPR050077">
    <property type="entry name" value="LexA_repressor"/>
</dbReference>
<dbReference type="GO" id="GO:0004252">
    <property type="term" value="F:serine-type endopeptidase activity"/>
    <property type="evidence" value="ECO:0007669"/>
    <property type="project" value="UniProtKB-UniRule"/>
</dbReference>
<dbReference type="RefSeq" id="WP_013175264.1">
    <property type="nucleotide sequence ID" value="NC_014220.1"/>
</dbReference>
<dbReference type="CDD" id="cd06529">
    <property type="entry name" value="S24_LexA-like"/>
    <property type="match status" value="1"/>
</dbReference>
<dbReference type="KEGG" id="slp:Slip_1084"/>
<evidence type="ECO:0000259" key="16">
    <source>
        <dbReference type="Pfam" id="PF01726"/>
    </source>
</evidence>
<dbReference type="GO" id="GO:0009432">
    <property type="term" value="P:SOS response"/>
    <property type="evidence" value="ECO:0007669"/>
    <property type="project" value="UniProtKB-UniRule"/>
</dbReference>
<dbReference type="eggNOG" id="COG1974">
    <property type="taxonomic scope" value="Bacteria"/>
</dbReference>
<dbReference type="OrthoDB" id="9802364at2"/>
<keyword evidence="12 13" id="KW-0742">SOS response</keyword>
<keyword evidence="8 13" id="KW-0805">Transcription regulation</keyword>
<dbReference type="GO" id="GO:0003677">
    <property type="term" value="F:DNA binding"/>
    <property type="evidence" value="ECO:0007669"/>
    <property type="project" value="UniProtKB-UniRule"/>
</dbReference>
<dbReference type="GO" id="GO:0006281">
    <property type="term" value="P:DNA repair"/>
    <property type="evidence" value="ECO:0007669"/>
    <property type="project" value="UniProtKB-UniRule"/>
</dbReference>
<dbReference type="GO" id="GO:0006260">
    <property type="term" value="P:DNA replication"/>
    <property type="evidence" value="ECO:0007669"/>
    <property type="project" value="UniProtKB-UniRule"/>
</dbReference>
<dbReference type="Pfam" id="PF00717">
    <property type="entry name" value="Peptidase_S24"/>
    <property type="match status" value="1"/>
</dbReference>
<dbReference type="HAMAP" id="MF_00015">
    <property type="entry name" value="LexA"/>
    <property type="match status" value="1"/>
</dbReference>
<keyword evidence="4 13" id="KW-0235">DNA replication</keyword>
<evidence type="ECO:0000256" key="8">
    <source>
        <dbReference type="ARBA" id="ARBA00023015"/>
    </source>
</evidence>
<comment type="similarity">
    <text evidence="1 13 14">Belongs to the peptidase S24 family.</text>
</comment>
<dbReference type="Gene3D" id="1.10.10.10">
    <property type="entry name" value="Winged helix-like DNA-binding domain superfamily/Winged helix DNA-binding domain"/>
    <property type="match status" value="1"/>
</dbReference>
<dbReference type="InterPro" id="IPR039418">
    <property type="entry name" value="LexA-like"/>
</dbReference>
<dbReference type="AlphaFoldDB" id="D7CMC7"/>
<keyword evidence="3 13" id="KW-0678">Repressor</keyword>
<dbReference type="InterPro" id="IPR006199">
    <property type="entry name" value="LexA_DNA-bd_dom"/>
</dbReference>
<dbReference type="PANTHER" id="PTHR33516">
    <property type="entry name" value="LEXA REPRESSOR"/>
    <property type="match status" value="1"/>
</dbReference>
<keyword evidence="6 13" id="KW-0378">Hydrolase</keyword>
<feature type="DNA-binding region" description="H-T-H motif" evidence="13">
    <location>
        <begin position="34"/>
        <end position="54"/>
    </location>
</feature>
<evidence type="ECO:0000256" key="10">
    <source>
        <dbReference type="ARBA" id="ARBA00023163"/>
    </source>
</evidence>
<accession>D7CMC7</accession>
<dbReference type="NCBIfam" id="TIGR00498">
    <property type="entry name" value="lexA"/>
    <property type="match status" value="1"/>
</dbReference>
<evidence type="ECO:0000256" key="1">
    <source>
        <dbReference type="ARBA" id="ARBA00007484"/>
    </source>
</evidence>
<evidence type="ECO:0000256" key="12">
    <source>
        <dbReference type="ARBA" id="ARBA00023236"/>
    </source>
</evidence>
<evidence type="ECO:0000256" key="14">
    <source>
        <dbReference type="RuleBase" id="RU003991"/>
    </source>
</evidence>
<dbReference type="SUPFAM" id="SSF46785">
    <property type="entry name" value="Winged helix' DNA-binding domain"/>
    <property type="match status" value="1"/>
</dbReference>
<protein>
    <recommendedName>
        <fullName evidence="13">LexA repressor</fullName>
        <ecNumber evidence="13">3.4.21.88</ecNumber>
    </recommendedName>
</protein>
<dbReference type="InterPro" id="IPR006197">
    <property type="entry name" value="Peptidase_S24_LexA"/>
</dbReference>
<proteinExistence type="inferred from homology"/>
<keyword evidence="18" id="KW-1185">Reference proteome</keyword>
<dbReference type="MEROPS" id="S24.001"/>
<keyword evidence="10 13" id="KW-0804">Transcription</keyword>
<feature type="domain" description="Peptidase S24/S26A/S26B/S26C" evidence="15">
    <location>
        <begin position="90"/>
        <end position="203"/>
    </location>
</feature>
<evidence type="ECO:0000256" key="2">
    <source>
        <dbReference type="ARBA" id="ARBA00011738"/>
    </source>
</evidence>
<evidence type="ECO:0000313" key="18">
    <source>
        <dbReference type="Proteomes" id="UP000000378"/>
    </source>
</evidence>
<organism evidence="17 18">
    <name type="scientific">Syntrophothermus lipocalidus (strain DSM 12680 / TGB-C1)</name>
    <dbReference type="NCBI Taxonomy" id="643648"/>
    <lineage>
        <taxon>Bacteria</taxon>
        <taxon>Bacillati</taxon>
        <taxon>Bacillota</taxon>
        <taxon>Clostridia</taxon>
        <taxon>Eubacteriales</taxon>
        <taxon>Syntrophomonadaceae</taxon>
        <taxon>Syntrophothermus</taxon>
    </lineage>
</organism>
<dbReference type="Pfam" id="PF01726">
    <property type="entry name" value="LexA_DNA_bind"/>
    <property type="match status" value="1"/>
</dbReference>
<feature type="active site" description="For autocatalytic cleavage activity" evidence="13">
    <location>
        <position position="169"/>
    </location>
</feature>
<feature type="domain" description="LexA repressor DNA-binding" evidence="16">
    <location>
        <begin position="8"/>
        <end position="71"/>
    </location>
</feature>
<dbReference type="SUPFAM" id="SSF51306">
    <property type="entry name" value="LexA/Signal peptidase"/>
    <property type="match status" value="1"/>
</dbReference>
<evidence type="ECO:0000256" key="11">
    <source>
        <dbReference type="ARBA" id="ARBA00023204"/>
    </source>
</evidence>
<dbReference type="GO" id="GO:0006508">
    <property type="term" value="P:proteolysis"/>
    <property type="evidence" value="ECO:0007669"/>
    <property type="project" value="InterPro"/>
</dbReference>
<feature type="site" description="Cleavage; by autolysis" evidence="13">
    <location>
        <begin position="97"/>
        <end position="98"/>
    </location>
</feature>
<evidence type="ECO:0000256" key="5">
    <source>
        <dbReference type="ARBA" id="ARBA00022763"/>
    </source>
</evidence>
<dbReference type="HOGENOM" id="CLU_066192_45_1_9"/>
<dbReference type="STRING" id="643648.Slip_1084"/>
<gene>
    <name evidence="13" type="primary">lexA</name>
    <name evidence="17" type="ordered locus">Slip_1084</name>
</gene>
<dbReference type="InterPro" id="IPR036390">
    <property type="entry name" value="WH_DNA-bd_sf"/>
</dbReference>
<feature type="active site" description="For autocatalytic cleavage activity" evidence="13">
    <location>
        <position position="132"/>
    </location>
</feature>
<dbReference type="EC" id="3.4.21.88" evidence="13"/>
<dbReference type="Proteomes" id="UP000000378">
    <property type="component" value="Chromosome"/>
</dbReference>
<evidence type="ECO:0000256" key="3">
    <source>
        <dbReference type="ARBA" id="ARBA00022491"/>
    </source>
</evidence>
<reference evidence="18" key="1">
    <citation type="journal article" date="2010" name="Stand. Genomic Sci.">
        <title>Complete genome sequence of Syntrophothermus lipocalidus type strain (TGB-C1T).</title>
        <authorList>
            <consortium name="US DOE Joint Genome Institute (JGI-PGF)"/>
            <person name="Djao O."/>
            <person name="Zhang X."/>
            <person name="Lucas S."/>
            <person name="Lapidus A."/>
            <person name="Glavina Del Rio T."/>
            <person name="Nolan M."/>
            <person name="Tice H."/>
            <person name="Cheng J."/>
            <person name="Han C."/>
            <person name="Tapia R."/>
            <person name="Goodwin L."/>
            <person name="Pitluck S."/>
            <person name="Liolios K."/>
            <person name="Ivanova N."/>
            <person name="Mavromatis K."/>
            <person name="Mikhailova N."/>
            <person name="Ovchinnikova G."/>
            <person name="Pati A."/>
            <person name="Brambilla E."/>
            <person name="Chen A."/>
            <person name="Palaniappan K."/>
            <person name="Land M."/>
            <person name="Hauser L."/>
            <person name="Chang Y."/>
            <person name="Jeffries C."/>
            <person name="Rohde M."/>
            <person name="Sikorski J."/>
            <person name="Spring S."/>
            <person name="Goker M."/>
            <person name="Detter J."/>
            <person name="Woyke T."/>
            <person name="Bristow J."/>
            <person name="Eisen J."/>
            <person name="Markowitz V."/>
            <person name="Hugenholtz P."/>
            <person name="Kyrpides N."/>
            <person name="Klenk H."/>
        </authorList>
    </citation>
    <scope>NUCLEOTIDE SEQUENCE [LARGE SCALE GENOMIC DNA]</scope>
    <source>
        <strain evidence="18">DSM 12680 / TGB-C1</strain>
    </source>
</reference>
<sequence length="209" mass="22856">MDRTDVTTDLNEREQTILSFIKEEVRRKGYPPSVREIGKAVGLKSSSTVHAYLCQLEEKGYLRKDPAKPRAIEVLDSGSALSDPQIVEVPIVGKVAAGTPILAAQNLDGSLPLPLDLLGSGEHFLLTVQGDSMVEAGILEGDILIVKSQPRAENGEIVVAMIEDEATVKRFFKRDGYIELRPENSHMQPIIVTGQVEVIGKVIGLIRKF</sequence>
<dbReference type="PRINTS" id="PR00726">
    <property type="entry name" value="LEXASERPTASE"/>
</dbReference>
<evidence type="ECO:0000256" key="7">
    <source>
        <dbReference type="ARBA" id="ARBA00022813"/>
    </source>
</evidence>
<keyword evidence="7 13" id="KW-0068">Autocatalytic cleavage</keyword>
<dbReference type="InterPro" id="IPR036286">
    <property type="entry name" value="LexA/Signal_pep-like_sf"/>
</dbReference>
<keyword evidence="9 13" id="KW-0238">DNA-binding</keyword>
<comment type="catalytic activity">
    <reaction evidence="13">
        <text>Hydrolysis of Ala-|-Gly bond in repressor LexA.</text>
        <dbReference type="EC" id="3.4.21.88"/>
    </reaction>
</comment>
<evidence type="ECO:0000256" key="6">
    <source>
        <dbReference type="ARBA" id="ARBA00022801"/>
    </source>
</evidence>
<dbReference type="FunFam" id="1.10.10.10:FF:000009">
    <property type="entry name" value="LexA repressor"/>
    <property type="match status" value="1"/>
</dbReference>
<dbReference type="Gene3D" id="2.10.109.10">
    <property type="entry name" value="Umud Fragment, subunit A"/>
    <property type="match status" value="1"/>
</dbReference>
<evidence type="ECO:0000256" key="13">
    <source>
        <dbReference type="HAMAP-Rule" id="MF_00015"/>
    </source>
</evidence>
<dbReference type="InterPro" id="IPR036388">
    <property type="entry name" value="WH-like_DNA-bd_sf"/>
</dbReference>
<evidence type="ECO:0000313" key="17">
    <source>
        <dbReference type="EMBL" id="ADI01862.1"/>
    </source>
</evidence>
<evidence type="ECO:0000256" key="9">
    <source>
        <dbReference type="ARBA" id="ARBA00023125"/>
    </source>
</evidence>
<evidence type="ECO:0000256" key="4">
    <source>
        <dbReference type="ARBA" id="ARBA00022705"/>
    </source>
</evidence>
<dbReference type="PANTHER" id="PTHR33516:SF2">
    <property type="entry name" value="LEXA REPRESSOR-RELATED"/>
    <property type="match status" value="1"/>
</dbReference>
<dbReference type="FunFam" id="2.10.109.10:FF:000001">
    <property type="entry name" value="LexA repressor"/>
    <property type="match status" value="1"/>
</dbReference>
<comment type="subunit">
    <text evidence="2 13">Homodimer.</text>
</comment>
<name>D7CMC7_SYNLT</name>
<comment type="function">
    <text evidence="13">Represses a number of genes involved in the response to DNA damage (SOS response), including recA and lexA. In the presence of single-stranded DNA, RecA interacts with LexA causing an autocatalytic cleavage which disrupts the DNA-binding part of LexA, leading to derepression of the SOS regulon and eventually DNA repair.</text>
</comment>
<evidence type="ECO:0000259" key="15">
    <source>
        <dbReference type="Pfam" id="PF00717"/>
    </source>
</evidence>
<keyword evidence="5 13" id="KW-0227">DNA damage</keyword>